<dbReference type="SMART" id="SM00198">
    <property type="entry name" value="SCP"/>
    <property type="match status" value="1"/>
</dbReference>
<feature type="compositionally biased region" description="Basic residues" evidence="1">
    <location>
        <begin position="104"/>
        <end position="124"/>
    </location>
</feature>
<feature type="domain" description="SCP" evidence="3">
    <location>
        <begin position="182"/>
        <end position="308"/>
    </location>
</feature>
<keyword evidence="2" id="KW-0812">Transmembrane</keyword>
<reference evidence="5" key="2">
    <citation type="submission" date="2015-08" db="UniProtKB">
        <authorList>
            <consortium name="WormBaseParasite"/>
        </authorList>
    </citation>
    <scope>IDENTIFICATION</scope>
</reference>
<evidence type="ECO:0000313" key="5">
    <source>
        <dbReference type="WBParaSite" id="SVE_1209900.1"/>
    </source>
</evidence>
<dbReference type="InterPro" id="IPR014044">
    <property type="entry name" value="CAP_dom"/>
</dbReference>
<dbReference type="SUPFAM" id="SSF55797">
    <property type="entry name" value="PR-1-like"/>
    <property type="match status" value="1"/>
</dbReference>
<protein>
    <submittedName>
        <fullName evidence="5">SCP domain-containing protein</fullName>
    </submittedName>
</protein>
<organism evidence="4 5">
    <name type="scientific">Strongyloides venezuelensis</name>
    <name type="common">Threadworm</name>
    <dbReference type="NCBI Taxonomy" id="75913"/>
    <lineage>
        <taxon>Eukaryota</taxon>
        <taxon>Metazoa</taxon>
        <taxon>Ecdysozoa</taxon>
        <taxon>Nematoda</taxon>
        <taxon>Chromadorea</taxon>
        <taxon>Rhabditida</taxon>
        <taxon>Tylenchina</taxon>
        <taxon>Panagrolaimomorpha</taxon>
        <taxon>Strongyloidoidea</taxon>
        <taxon>Strongyloididae</taxon>
        <taxon>Strongyloides</taxon>
    </lineage>
</organism>
<feature type="compositionally biased region" description="Basic residues" evidence="1">
    <location>
        <begin position="80"/>
        <end position="96"/>
    </location>
</feature>
<dbReference type="Pfam" id="PF00188">
    <property type="entry name" value="CAP"/>
    <property type="match status" value="1"/>
</dbReference>
<dbReference type="Gene3D" id="3.40.33.10">
    <property type="entry name" value="CAP"/>
    <property type="match status" value="1"/>
</dbReference>
<evidence type="ECO:0000259" key="3">
    <source>
        <dbReference type="SMART" id="SM00198"/>
    </source>
</evidence>
<feature type="transmembrane region" description="Helical" evidence="2">
    <location>
        <begin position="7"/>
        <end position="25"/>
    </location>
</feature>
<dbReference type="InterPro" id="IPR001283">
    <property type="entry name" value="CRISP-related"/>
</dbReference>
<feature type="compositionally biased region" description="Low complexity" evidence="1">
    <location>
        <begin position="164"/>
        <end position="175"/>
    </location>
</feature>
<dbReference type="Proteomes" id="UP000035680">
    <property type="component" value="Unassembled WGS sequence"/>
</dbReference>
<feature type="compositionally biased region" description="Low complexity" evidence="1">
    <location>
        <begin position="142"/>
        <end position="153"/>
    </location>
</feature>
<evidence type="ECO:0000313" key="4">
    <source>
        <dbReference type="Proteomes" id="UP000035680"/>
    </source>
</evidence>
<name>A0A0K0FQU9_STRVS</name>
<accession>A0A0K0FQU9</accession>
<keyword evidence="2" id="KW-0472">Membrane</keyword>
<proteinExistence type="predicted"/>
<evidence type="ECO:0000256" key="2">
    <source>
        <dbReference type="SAM" id="Phobius"/>
    </source>
</evidence>
<dbReference type="InterPro" id="IPR035940">
    <property type="entry name" value="CAP_sf"/>
</dbReference>
<dbReference type="WBParaSite" id="SVE_1209900.1">
    <property type="protein sequence ID" value="SVE_1209900.1"/>
    <property type="gene ID" value="SVE_1209900"/>
</dbReference>
<evidence type="ECO:0000256" key="1">
    <source>
        <dbReference type="SAM" id="MobiDB-lite"/>
    </source>
</evidence>
<dbReference type="AlphaFoldDB" id="A0A0K0FQU9"/>
<feature type="region of interest" description="Disordered" evidence="1">
    <location>
        <begin position="71"/>
        <end position="177"/>
    </location>
</feature>
<keyword evidence="4" id="KW-1185">Reference proteome</keyword>
<feature type="compositionally biased region" description="Low complexity" evidence="1">
    <location>
        <begin position="125"/>
        <end position="134"/>
    </location>
</feature>
<feature type="compositionally biased region" description="Basic residues" evidence="1">
    <location>
        <begin position="154"/>
        <end position="163"/>
    </location>
</feature>
<keyword evidence="2" id="KW-1133">Transmembrane helix</keyword>
<dbReference type="PANTHER" id="PTHR10334">
    <property type="entry name" value="CYSTEINE-RICH SECRETORY PROTEIN-RELATED"/>
    <property type="match status" value="1"/>
</dbReference>
<sequence>MYILYSNYYTIFIILSILFFKYHALENNLQNFNSPSLDLTQNDLSSRNFVNLNSLVHSVGRNSENKYFIKRQAGGNEKQKKQKSAAKKVSKTKVPGKKPLPSKPKPKPQVRKTTTRKTKKKPNTTKKPLTSTKKTIPDKTTQKITKSTSTVTTTRKRVTKPKTTKTTTKSTTTTTEPEKFPHLIPKVINDINELRKKHHAPKLTVNNTLVKHIREIFDDIRSRFDDKYTKFFGMLEDIRESYPEYDPLDAWAARAEKINYDNEGTVPKEFAQLVWASTRSIGCGYNIVDSNEVITFICLFYPKGNIPGKYKENVLKP</sequence>
<reference evidence="4" key="1">
    <citation type="submission" date="2014-07" db="EMBL/GenBank/DDBJ databases">
        <authorList>
            <person name="Martin A.A"/>
            <person name="De Silva N."/>
        </authorList>
    </citation>
    <scope>NUCLEOTIDE SEQUENCE</scope>
</reference>